<dbReference type="OrthoDB" id="14833at2759"/>
<feature type="region of interest" description="Disordered" evidence="4">
    <location>
        <begin position="501"/>
        <end position="524"/>
    </location>
</feature>
<feature type="compositionally biased region" description="Basic residues" evidence="4">
    <location>
        <begin position="400"/>
        <end position="409"/>
    </location>
</feature>
<dbReference type="PROSITE" id="PS01013">
    <property type="entry name" value="OSBP"/>
    <property type="match status" value="1"/>
</dbReference>
<dbReference type="InterPro" id="IPR000648">
    <property type="entry name" value="Oxysterol-bd"/>
</dbReference>
<feature type="domain" description="DUF4211" evidence="5">
    <location>
        <begin position="525"/>
        <end position="652"/>
    </location>
</feature>
<evidence type="ECO:0000259" key="5">
    <source>
        <dbReference type="Pfam" id="PF13926"/>
    </source>
</evidence>
<dbReference type="InterPro" id="IPR025451">
    <property type="entry name" value="DUF4211"/>
</dbReference>
<evidence type="ECO:0000256" key="4">
    <source>
        <dbReference type="SAM" id="MobiDB-lite"/>
    </source>
</evidence>
<dbReference type="AlphaFoldDB" id="A0A367JQP1"/>
<accession>A0A367JQP1</accession>
<dbReference type="InterPro" id="IPR037239">
    <property type="entry name" value="OSBP_sf"/>
</dbReference>
<keyword evidence="7" id="KW-1185">Reference proteome</keyword>
<dbReference type="GO" id="GO:0008142">
    <property type="term" value="F:oxysterol binding"/>
    <property type="evidence" value="ECO:0007669"/>
    <property type="project" value="TreeGrafter"/>
</dbReference>
<dbReference type="GO" id="GO:0005829">
    <property type="term" value="C:cytosol"/>
    <property type="evidence" value="ECO:0007669"/>
    <property type="project" value="TreeGrafter"/>
</dbReference>
<evidence type="ECO:0000256" key="3">
    <source>
        <dbReference type="SAM" id="Coils"/>
    </source>
</evidence>
<dbReference type="SUPFAM" id="SSF144000">
    <property type="entry name" value="Oxysterol-binding protein-like"/>
    <property type="match status" value="1"/>
</dbReference>
<dbReference type="Gene3D" id="2.40.160.120">
    <property type="match status" value="1"/>
</dbReference>
<dbReference type="EMBL" id="PJQL01000854">
    <property type="protein sequence ID" value="RCH92257.1"/>
    <property type="molecule type" value="Genomic_DNA"/>
</dbReference>
<evidence type="ECO:0000256" key="1">
    <source>
        <dbReference type="ARBA" id="ARBA00008842"/>
    </source>
</evidence>
<dbReference type="Proteomes" id="UP000252139">
    <property type="component" value="Unassembled WGS sequence"/>
</dbReference>
<feature type="compositionally biased region" description="Acidic residues" evidence="4">
    <location>
        <begin position="440"/>
        <end position="450"/>
    </location>
</feature>
<dbReference type="InterPro" id="IPR018494">
    <property type="entry name" value="Oxysterol-bd_CS"/>
</dbReference>
<dbReference type="PANTHER" id="PTHR10972">
    <property type="entry name" value="OXYSTEROL-BINDING PROTEIN-RELATED"/>
    <property type="match status" value="1"/>
</dbReference>
<dbReference type="Gene3D" id="1.10.287.2720">
    <property type="match status" value="1"/>
</dbReference>
<feature type="region of interest" description="Disordered" evidence="4">
    <location>
        <begin position="387"/>
        <end position="450"/>
    </location>
</feature>
<protein>
    <submittedName>
        <fullName evidence="6">Oxysterol binding protein</fullName>
    </submittedName>
</protein>
<keyword evidence="3" id="KW-0175">Coiled coil</keyword>
<feature type="compositionally biased region" description="Acidic residues" evidence="4">
    <location>
        <begin position="509"/>
        <end position="524"/>
    </location>
</feature>
<feature type="compositionally biased region" description="Acidic residues" evidence="4">
    <location>
        <begin position="412"/>
        <end position="421"/>
    </location>
</feature>
<feature type="coiled-coil region" evidence="3">
    <location>
        <begin position="307"/>
        <end position="334"/>
    </location>
</feature>
<evidence type="ECO:0000313" key="6">
    <source>
        <dbReference type="EMBL" id="RCH92257.1"/>
    </source>
</evidence>
<reference evidence="6 7" key="1">
    <citation type="journal article" date="2018" name="G3 (Bethesda)">
        <title>Phylogenetic and Phylogenomic Definition of Rhizopus Species.</title>
        <authorList>
            <person name="Gryganskyi A.P."/>
            <person name="Golan J."/>
            <person name="Dolatabadi S."/>
            <person name="Mondo S."/>
            <person name="Robb S."/>
            <person name="Idnurm A."/>
            <person name="Muszewska A."/>
            <person name="Steczkiewicz K."/>
            <person name="Masonjones S."/>
            <person name="Liao H.L."/>
            <person name="Gajdeczka M.T."/>
            <person name="Anike F."/>
            <person name="Vuek A."/>
            <person name="Anishchenko I.M."/>
            <person name="Voigt K."/>
            <person name="de Hoog G.S."/>
            <person name="Smith M.E."/>
            <person name="Heitman J."/>
            <person name="Vilgalys R."/>
            <person name="Stajich J.E."/>
        </authorList>
    </citation>
    <scope>NUCLEOTIDE SEQUENCE [LARGE SCALE GENOMIC DNA]</scope>
    <source>
        <strain evidence="6 7">CBS 357.93</strain>
    </source>
</reference>
<dbReference type="Pfam" id="PF01237">
    <property type="entry name" value="Oxysterol_BP"/>
    <property type="match status" value="2"/>
</dbReference>
<comment type="caution">
    <text evidence="6">The sequence shown here is derived from an EMBL/GenBank/DDBJ whole genome shotgun (WGS) entry which is preliminary data.</text>
</comment>
<organism evidence="6 7">
    <name type="scientific">Rhizopus azygosporus</name>
    <name type="common">Rhizopus microsporus var. azygosporus</name>
    <dbReference type="NCBI Taxonomy" id="86630"/>
    <lineage>
        <taxon>Eukaryota</taxon>
        <taxon>Fungi</taxon>
        <taxon>Fungi incertae sedis</taxon>
        <taxon>Mucoromycota</taxon>
        <taxon>Mucoromycotina</taxon>
        <taxon>Mucoromycetes</taxon>
        <taxon>Mucorales</taxon>
        <taxon>Mucorineae</taxon>
        <taxon>Rhizopodaceae</taxon>
        <taxon>Rhizopus</taxon>
    </lineage>
</organism>
<dbReference type="Pfam" id="PF13926">
    <property type="entry name" value="DUF4211"/>
    <property type="match status" value="1"/>
</dbReference>
<dbReference type="PANTHER" id="PTHR10972:SF184">
    <property type="entry name" value="OXYSTEROL-BINDING PROTEIN HOMOLOG 4-RELATED"/>
    <property type="match status" value="1"/>
</dbReference>
<evidence type="ECO:0000313" key="7">
    <source>
        <dbReference type="Proteomes" id="UP000252139"/>
    </source>
</evidence>
<proteinExistence type="inferred from homology"/>
<evidence type="ECO:0000256" key="2">
    <source>
        <dbReference type="RuleBase" id="RU003844"/>
    </source>
</evidence>
<dbReference type="Gene3D" id="6.10.250.1430">
    <property type="match status" value="1"/>
</dbReference>
<dbReference type="Gene3D" id="3.30.70.3490">
    <property type="match status" value="1"/>
</dbReference>
<dbReference type="STRING" id="86630.A0A367JQP1"/>
<name>A0A367JQP1_RHIAZ</name>
<gene>
    <name evidence="6" type="primary">KES1_3</name>
    <name evidence="6" type="ORF">CU097_005536</name>
</gene>
<dbReference type="GO" id="GO:0016020">
    <property type="term" value="C:membrane"/>
    <property type="evidence" value="ECO:0007669"/>
    <property type="project" value="TreeGrafter"/>
</dbReference>
<sequence length="756" mass="87348">MTSSDNTLESIPADQQGSFSSFLKTLASFTGDLSALTCPSFLLAPISLLEYSSFWADQPGLLKEVSKSDNPEERFYAAVKWFISALNGSFSSRVPKGEWEKKPFNPILGEQFHCEWEDKTRIVCEQVSHHPPVSGFYVENKEAGVVVTGHDGQKTRFSGTQMLVDQIGYCTLKLTQRDETYLFTLPSVSVNGIWYAAPYVELYGTSFIHSTSGYFASIEYTTKGWISGEVHHFKATITHETLATPTIIEGQWTGKSTLTKDKKTQDFLDLTTMERPQQIVKPVDEQGELESRRVWRKVSEALRAGDYATASAEKSAIENQQRALRKERQEANQTWTPRYFKSVKGEEIYGDLREKIISKADSKFLDTMGEGGWMFEEPLTKEDTKMEISNEEEEDDLLPLRKHNKRKRQIAIDDDEEEEEGEKTVKKTFIQIEDNSSSDTNDDDNDDDTIQDDELMFLDKSDILEQRTRGRQVSRYNKALEKLKDRKSRLQKYDTSEKGPIEKYIRLSDEEEENEEDEEEEDEKDFVVDDDIIDGVKVSKNKQAVDMPAEFSRDRILSWSRQFKIYVEYLVALAITDKLETTNQFELAKKAVIRRIQSYKDSMVTSDVWLTEFKESMDTHSNWKFKGYLKDEDVSCQACRANKPASYIVSLYSDDAEPVRFYLGSECYRKGQLYHKFTHFESHIYHQVKEQVEKIQSENKEMIDYDDVYEALVESGYVNDLFRKVKDLFIKTTRIYNLKGERFKIEDTSSSSDNEA</sequence>
<comment type="similarity">
    <text evidence="1 2">Belongs to the OSBP family.</text>
</comment>